<sequence length="139" mass="16272">MSLFHSRPVAVQRVYYKPSAMDRLKALFTPRHHQHVARPRTTAAPRRTLGRKRVVRQPVRKTGFFHRSPRRTVVATQKRPGFFASLRPHHARRTRVTPAPVLHGRRHHYRGHNKHHKGSTMAAVIAALSMKKRSHKHRY</sequence>
<evidence type="ECO:0000313" key="2">
    <source>
        <dbReference type="Proteomes" id="UP000738359"/>
    </source>
</evidence>
<name>A0A9P6IXZ1_MORAP</name>
<evidence type="ECO:0000313" key="1">
    <source>
        <dbReference type="EMBL" id="KAF9952850.1"/>
    </source>
</evidence>
<keyword evidence="2" id="KW-1185">Reference proteome</keyword>
<dbReference type="Proteomes" id="UP000738359">
    <property type="component" value="Unassembled WGS sequence"/>
</dbReference>
<organism evidence="1 2">
    <name type="scientific">Mortierella alpina</name>
    <name type="common">Oleaginous fungus</name>
    <name type="synonym">Mortierella renispora</name>
    <dbReference type="NCBI Taxonomy" id="64518"/>
    <lineage>
        <taxon>Eukaryota</taxon>
        <taxon>Fungi</taxon>
        <taxon>Fungi incertae sedis</taxon>
        <taxon>Mucoromycota</taxon>
        <taxon>Mortierellomycotina</taxon>
        <taxon>Mortierellomycetes</taxon>
        <taxon>Mortierellales</taxon>
        <taxon>Mortierellaceae</taxon>
        <taxon>Mortierella</taxon>
    </lineage>
</organism>
<proteinExistence type="predicted"/>
<reference evidence="1" key="1">
    <citation type="journal article" date="2020" name="Fungal Divers.">
        <title>Resolving the Mortierellaceae phylogeny through synthesis of multi-gene phylogenetics and phylogenomics.</title>
        <authorList>
            <person name="Vandepol N."/>
            <person name="Liber J."/>
            <person name="Desiro A."/>
            <person name="Na H."/>
            <person name="Kennedy M."/>
            <person name="Barry K."/>
            <person name="Grigoriev I.V."/>
            <person name="Miller A.N."/>
            <person name="O'Donnell K."/>
            <person name="Stajich J.E."/>
            <person name="Bonito G."/>
        </authorList>
    </citation>
    <scope>NUCLEOTIDE SEQUENCE</scope>
    <source>
        <strain evidence="1">CK1249</strain>
    </source>
</reference>
<accession>A0A9P6IXZ1</accession>
<protein>
    <submittedName>
        <fullName evidence="1">Uncharacterized protein</fullName>
    </submittedName>
</protein>
<dbReference type="AlphaFoldDB" id="A0A9P6IXZ1"/>
<comment type="caution">
    <text evidence="1">The sequence shown here is derived from an EMBL/GenBank/DDBJ whole genome shotgun (WGS) entry which is preliminary data.</text>
</comment>
<gene>
    <name evidence="1" type="ORF">BGZ70_000448</name>
</gene>
<dbReference type="EMBL" id="JAAAHY010001087">
    <property type="protein sequence ID" value="KAF9952850.1"/>
    <property type="molecule type" value="Genomic_DNA"/>
</dbReference>
<dbReference type="OrthoDB" id="2441155at2759"/>